<sequence length="885" mass="96105">MATLQKIIGVSTLLVTAVSSQYISLHSSALNVRLNSSTQTLASLRPQALKTFDFSPFDILSQRSGNGNYHVGDITLRYRTERNTSWTSVDSAAARVAVTSTGSTSANLAPTLPLGIPLDITREWSASGADIKLEFTITNKGKASIEIGALGFPIEFNSIFTDRTNVDTLKMCSLVDPNIGLDGGYLRVTPLSGTGPALVVTPLGHTPLEGWRYLEEDLENPLIYNSQTFEGFYSWETYTLAYVEGEWNATAPWNPGTSVVLKAGQSITKGLRFSIASSISSIETTVANTGTPVAIGVPGYIIPQDTPAQLFLLHNSSTVSSITSTPARAFTFTATGKNTYTLTPSFSAWGRVRVTITYADGLVQTVNYFITHSAPAAVAELGTFLTTKQWFSDTSDPFGRAPSVISYDRSVNAPVLQDQRVWIAGLSDEAGAGSWLAATMKQAISPNAAEVQKLEQFATRTLWGNIQNPDYSVKLSVFYHDPSAISFNYSSAINWSFWWSWDKAAASATGRTYDYVHVAAAYWALYRVARLYPTLVKEQTWQWYLNQAYQTIIYATEPEKTTYVGLGLIGETVWGYILQDLENEGNKTAAKAVIAAMKSRADLWNSEAVPFGSEQAWDSSGQEGVYYWSRYFGLTATVTKTINSIVGYMPTVSHWAWNGNARRYWDFTYGSKLMSFERMGHHYGSGLNALPLLSHFEENPAQTYLLRVGYGGTNGPLSNIDQDGFASAAFHLWPDTMAWDDYSGDYGPNFVGLALGSGTYVVDDATLGLVAFGGTLTGSSTSWTVLPKDAVRRKVFIAQLGFKFTIDAGAIESVRYAKGSVQLIIAPSVATVPTMAIASSTILRIKKTAQVGSVGNAVVSGLTALRGGWAVDLKKGKVVVSITFA</sequence>
<evidence type="ECO:0000256" key="1">
    <source>
        <dbReference type="SAM" id="SignalP"/>
    </source>
</evidence>
<evidence type="ECO:0000313" key="3">
    <source>
        <dbReference type="Proteomes" id="UP000672032"/>
    </source>
</evidence>
<keyword evidence="1" id="KW-0732">Signal</keyword>
<evidence type="ECO:0000313" key="2">
    <source>
        <dbReference type="EMBL" id="QSZ31394.1"/>
    </source>
</evidence>
<protein>
    <recommendedName>
        <fullName evidence="4">Glycoside hydrolase family 43 protein</fullName>
    </recommendedName>
</protein>
<feature type="signal peptide" evidence="1">
    <location>
        <begin position="1"/>
        <end position="20"/>
    </location>
</feature>
<keyword evidence="3" id="KW-1185">Reference proteome</keyword>
<proteinExistence type="predicted"/>
<evidence type="ECO:0008006" key="4">
    <source>
        <dbReference type="Google" id="ProtNLM"/>
    </source>
</evidence>
<dbReference type="EMBL" id="CP063406">
    <property type="protein sequence ID" value="QSZ31394.1"/>
    <property type="molecule type" value="Genomic_DNA"/>
</dbReference>
<accession>A0A8A3P582</accession>
<dbReference type="InterPro" id="IPR043750">
    <property type="entry name" value="DUF5695"/>
</dbReference>
<reference evidence="2" key="1">
    <citation type="submission" date="2020-10" db="EMBL/GenBank/DDBJ databases">
        <title>Genome Sequence of Monilinia vaccinii-corymbosi Sheds Light on Mummy Berry Disease Infection of Blueberry and Mating Type.</title>
        <authorList>
            <person name="Yow A.G."/>
            <person name="Zhang Y."/>
            <person name="Bansal K."/>
            <person name="Eacker S.M."/>
            <person name="Sullivan S."/>
            <person name="Liachko I."/>
            <person name="Cubeta M.A."/>
            <person name="Rollins J.A."/>
            <person name="Ashrafi H."/>
        </authorList>
    </citation>
    <scope>NUCLEOTIDE SEQUENCE</scope>
    <source>
        <strain evidence="2">RL-1</strain>
    </source>
</reference>
<dbReference type="Pfam" id="PF18951">
    <property type="entry name" value="DUF5695"/>
    <property type="match status" value="1"/>
</dbReference>
<name>A0A8A3P582_9HELO</name>
<dbReference type="Proteomes" id="UP000672032">
    <property type="component" value="Chromosome 2"/>
</dbReference>
<gene>
    <name evidence="2" type="ORF">DSL72_000959</name>
</gene>
<feature type="chain" id="PRO_5032385820" description="Glycoside hydrolase family 43 protein" evidence="1">
    <location>
        <begin position="21"/>
        <end position="885"/>
    </location>
</feature>
<organism evidence="2 3">
    <name type="scientific">Monilinia vaccinii-corymbosi</name>
    <dbReference type="NCBI Taxonomy" id="61207"/>
    <lineage>
        <taxon>Eukaryota</taxon>
        <taxon>Fungi</taxon>
        <taxon>Dikarya</taxon>
        <taxon>Ascomycota</taxon>
        <taxon>Pezizomycotina</taxon>
        <taxon>Leotiomycetes</taxon>
        <taxon>Helotiales</taxon>
        <taxon>Sclerotiniaceae</taxon>
        <taxon>Monilinia</taxon>
    </lineage>
</organism>
<dbReference type="OrthoDB" id="2730619at2759"/>
<dbReference type="AlphaFoldDB" id="A0A8A3P582"/>